<feature type="compositionally biased region" description="Pro residues" evidence="2">
    <location>
        <begin position="35"/>
        <end position="50"/>
    </location>
</feature>
<dbReference type="EMBL" id="CP121472">
    <property type="protein sequence ID" value="WPL18824.1"/>
    <property type="molecule type" value="Genomic_DNA"/>
</dbReference>
<proteinExistence type="predicted"/>
<dbReference type="Proteomes" id="UP001432180">
    <property type="component" value="Chromosome"/>
</dbReference>
<sequence length="279" mass="30235">MTRPSTSILVASIAAAVLGLSQGVLATDTAAPAAATPPAPPAPPTAPPPMAAQESVDDIIARMEARHKKMAEEREHRYEELRSRASELGFEMPEMPPWEPGERRGMPSPDYAPWITPEERDALREKRWEETRARAAEHGIELPEMPPWKAAEKRREEMKARFEKFRETMDALSEEQREAIEKVIGEMPDFGDMPGAGAPPALPGRGMGPGANRPSPGMGRGWHGQKRCMHPGPRCNHPHPGYGPMGMPMEDSAGDMMAPAAPQATEQPAAAQPAPAAAN</sequence>
<evidence type="ECO:0000256" key="3">
    <source>
        <dbReference type="SAM" id="SignalP"/>
    </source>
</evidence>
<evidence type="ECO:0000313" key="4">
    <source>
        <dbReference type="EMBL" id="WPL18824.1"/>
    </source>
</evidence>
<feature type="compositionally biased region" description="Low complexity" evidence="2">
    <location>
        <begin position="258"/>
        <end position="279"/>
    </location>
</feature>
<feature type="compositionally biased region" description="Low complexity" evidence="2">
    <location>
        <begin position="240"/>
        <end position="249"/>
    </location>
</feature>
<dbReference type="RefSeq" id="WP_328984565.1">
    <property type="nucleotide sequence ID" value="NZ_CP121472.1"/>
</dbReference>
<feature type="region of interest" description="Disordered" evidence="2">
    <location>
        <begin position="91"/>
        <end position="114"/>
    </location>
</feature>
<name>A0ABZ0SES8_9GAMM</name>
<organism evidence="4 5">
    <name type="scientific">Thiorhodovibrio winogradskyi</name>
    <dbReference type="NCBI Taxonomy" id="77007"/>
    <lineage>
        <taxon>Bacteria</taxon>
        <taxon>Pseudomonadati</taxon>
        <taxon>Pseudomonadota</taxon>
        <taxon>Gammaproteobacteria</taxon>
        <taxon>Chromatiales</taxon>
        <taxon>Chromatiaceae</taxon>
        <taxon>Thiorhodovibrio</taxon>
    </lineage>
</organism>
<keyword evidence="1" id="KW-0175">Coiled coil</keyword>
<feature type="chain" id="PRO_5045741584" description="LTXXQ motif family protein" evidence="3">
    <location>
        <begin position="27"/>
        <end position="279"/>
    </location>
</feature>
<feature type="compositionally biased region" description="Low complexity" evidence="2">
    <location>
        <begin position="188"/>
        <end position="199"/>
    </location>
</feature>
<feature type="signal peptide" evidence="3">
    <location>
        <begin position="1"/>
        <end position="26"/>
    </location>
</feature>
<protein>
    <recommendedName>
        <fullName evidence="6">LTXXQ motif family protein</fullName>
    </recommendedName>
</protein>
<keyword evidence="3" id="KW-0732">Signal</keyword>
<feature type="coiled-coil region" evidence="1">
    <location>
        <begin position="155"/>
        <end position="182"/>
    </location>
</feature>
<feature type="region of interest" description="Disordered" evidence="2">
    <location>
        <begin position="31"/>
        <end position="53"/>
    </location>
</feature>
<evidence type="ECO:0000256" key="1">
    <source>
        <dbReference type="SAM" id="Coils"/>
    </source>
</evidence>
<accession>A0ABZ0SES8</accession>
<keyword evidence="5" id="KW-1185">Reference proteome</keyword>
<reference evidence="4 5" key="1">
    <citation type="journal article" date="2023" name="Microorganisms">
        <title>Thiorhodovibrio frisius and Trv. litoralis spp. nov., Two Novel Members from a Clade of Fastidious Purple Sulfur Bacteria That Exhibit Unique Red-Shifted Light-Harvesting Capabilities.</title>
        <authorList>
            <person name="Methner A."/>
            <person name="Kuzyk S.B."/>
            <person name="Petersen J."/>
            <person name="Bauer S."/>
            <person name="Brinkmann H."/>
            <person name="Sichau K."/>
            <person name="Wanner G."/>
            <person name="Wolf J."/>
            <person name="Neumann-Schaal M."/>
            <person name="Henke P."/>
            <person name="Tank M."/>
            <person name="Sproer C."/>
            <person name="Bunk B."/>
            <person name="Overmann J."/>
        </authorList>
    </citation>
    <scope>NUCLEOTIDE SEQUENCE [LARGE SCALE GENOMIC DNA]</scope>
    <source>
        <strain evidence="4 5">DSM 6702</strain>
    </source>
</reference>
<evidence type="ECO:0000313" key="5">
    <source>
        <dbReference type="Proteomes" id="UP001432180"/>
    </source>
</evidence>
<feature type="region of interest" description="Disordered" evidence="2">
    <location>
        <begin position="187"/>
        <end position="279"/>
    </location>
</feature>
<evidence type="ECO:0000256" key="2">
    <source>
        <dbReference type="SAM" id="MobiDB-lite"/>
    </source>
</evidence>
<evidence type="ECO:0008006" key="6">
    <source>
        <dbReference type="Google" id="ProtNLM"/>
    </source>
</evidence>
<gene>
    <name evidence="4" type="ORF">Thiowin_03915</name>
</gene>